<dbReference type="Proteomes" id="UP001374599">
    <property type="component" value="Unassembled WGS sequence"/>
</dbReference>
<protein>
    <submittedName>
        <fullName evidence="1">DUF3810 domain-containing protein</fullName>
    </submittedName>
</protein>
<gene>
    <name evidence="1" type="ORF">AN2V17_36460</name>
</gene>
<evidence type="ECO:0000313" key="1">
    <source>
        <dbReference type="EMBL" id="GMQ64409.1"/>
    </source>
</evidence>
<evidence type="ECO:0000313" key="2">
    <source>
        <dbReference type="Proteomes" id="UP001374599"/>
    </source>
</evidence>
<reference evidence="1" key="1">
    <citation type="submission" date="2023-09" db="EMBL/GenBank/DDBJ databases">
        <title>Vallitalea sediminicola and Vallitalea maricola sp. nov., anaerobic bacteria isolated from marine sediment.</title>
        <authorList>
            <person name="Hirano S."/>
            <person name="Maeda A."/>
            <person name="Terahara T."/>
            <person name="Mori K."/>
            <person name="Hamada M."/>
            <person name="Matsumoto R."/>
            <person name="Kobayashi T."/>
        </authorList>
    </citation>
    <scope>NUCLEOTIDE SEQUENCE</scope>
    <source>
        <strain evidence="1">AN17-2</strain>
    </source>
</reference>
<sequence length="368" mass="42222">MDRLKSISKWSLILLLPIGILLTNIAQSSPAFMEKYYSNGIYHYISQFLSTITGIIPVSIAELLIIFLIALFIYKLVNIIRTLIKTKNKKRYILINFLRKILIFISVGYFIFVLIWGLNYYRLPFSEIANLNVQDATIEELTGLCQSLITEANDLRNQVQEDENGVMYIPKGYKDVFNRAHKGYDNISDIYKELSGSYGAPKGVVFSQVMSYSGITGIYFPFTAEANVNKDRTDVLLPATACHEMAHKRGFAREDEANYIAYLTCKAHPDPDFQYSGTMLALIHSMNKLYEHDTNAYYTLKATYSEGVLRDLQDNNDFWQKYSGPIDKASTKINNTYLKLNKQQDGVQSYGRMVDLLIAEYRLNYNKE</sequence>
<proteinExistence type="predicted"/>
<accession>A0ACB5UPC4</accession>
<comment type="caution">
    <text evidence="1">The sequence shown here is derived from an EMBL/GenBank/DDBJ whole genome shotgun (WGS) entry which is preliminary data.</text>
</comment>
<dbReference type="EMBL" id="BTPU01000069">
    <property type="protein sequence ID" value="GMQ64409.1"/>
    <property type="molecule type" value="Genomic_DNA"/>
</dbReference>
<keyword evidence="2" id="KW-1185">Reference proteome</keyword>
<name>A0ACB5UPC4_9FIRM</name>
<organism evidence="1 2">
    <name type="scientific">Vallitalea maricola</name>
    <dbReference type="NCBI Taxonomy" id="3074433"/>
    <lineage>
        <taxon>Bacteria</taxon>
        <taxon>Bacillati</taxon>
        <taxon>Bacillota</taxon>
        <taxon>Clostridia</taxon>
        <taxon>Lachnospirales</taxon>
        <taxon>Vallitaleaceae</taxon>
        <taxon>Vallitalea</taxon>
    </lineage>
</organism>